<reference evidence="1 2" key="1">
    <citation type="submission" date="2024-04" db="EMBL/GenBank/DDBJ databases">
        <authorList>
            <person name="Fracassetti M."/>
        </authorList>
    </citation>
    <scope>NUCLEOTIDE SEQUENCE [LARGE SCALE GENOMIC DNA]</scope>
</reference>
<sequence length="67" mass="7578">MTFHCPKITKIPSGNTLGQTGAKWTYHPWIIGSIDFIVGGEYPRPDSLICSLRIERKCHYGKIAQNM</sequence>
<dbReference type="EMBL" id="OZ034822">
    <property type="protein sequence ID" value="CAL1415018.1"/>
    <property type="molecule type" value="Genomic_DNA"/>
</dbReference>
<evidence type="ECO:0000313" key="2">
    <source>
        <dbReference type="Proteomes" id="UP001497516"/>
    </source>
</evidence>
<name>A0AAV2GYT9_9ROSI</name>
<proteinExistence type="predicted"/>
<evidence type="ECO:0000313" key="1">
    <source>
        <dbReference type="EMBL" id="CAL1415018.1"/>
    </source>
</evidence>
<protein>
    <submittedName>
        <fullName evidence="1">Uncharacterized protein</fullName>
    </submittedName>
</protein>
<gene>
    <name evidence="1" type="ORF">LTRI10_LOCUS54146</name>
</gene>
<organism evidence="1 2">
    <name type="scientific">Linum trigynum</name>
    <dbReference type="NCBI Taxonomy" id="586398"/>
    <lineage>
        <taxon>Eukaryota</taxon>
        <taxon>Viridiplantae</taxon>
        <taxon>Streptophyta</taxon>
        <taxon>Embryophyta</taxon>
        <taxon>Tracheophyta</taxon>
        <taxon>Spermatophyta</taxon>
        <taxon>Magnoliopsida</taxon>
        <taxon>eudicotyledons</taxon>
        <taxon>Gunneridae</taxon>
        <taxon>Pentapetalae</taxon>
        <taxon>rosids</taxon>
        <taxon>fabids</taxon>
        <taxon>Malpighiales</taxon>
        <taxon>Linaceae</taxon>
        <taxon>Linum</taxon>
    </lineage>
</organism>
<dbReference type="AlphaFoldDB" id="A0AAV2GYT9"/>
<dbReference type="Proteomes" id="UP001497516">
    <property type="component" value="Chromosome 9"/>
</dbReference>
<accession>A0AAV2GYT9</accession>
<keyword evidence="2" id="KW-1185">Reference proteome</keyword>